<dbReference type="Proteomes" id="UP000035062">
    <property type="component" value="Unassembled WGS sequence"/>
</dbReference>
<name>I8UCJ8_9ALTE</name>
<dbReference type="RefSeq" id="WP_008984149.1">
    <property type="nucleotide sequence ID" value="NZ_AKKU01000011.1"/>
</dbReference>
<keyword evidence="4" id="KW-1185">Reference proteome</keyword>
<reference evidence="3 4" key="1">
    <citation type="journal article" date="2012" name="J. Bacteriol.">
        <title>Genome Sequence of Pectin-Degrading Alishewanella agri, Isolated from Landfill Soil.</title>
        <authorList>
            <person name="Kim J."/>
            <person name="Jung J."/>
            <person name="Sung J.S."/>
            <person name="Chun J."/>
            <person name="Park W."/>
        </authorList>
    </citation>
    <scope>NUCLEOTIDE SEQUENCE [LARGE SCALE GENOMIC DNA]</scope>
    <source>
        <strain evidence="3 4">BL06</strain>
    </source>
</reference>
<keyword evidence="1" id="KW-0812">Transmembrane</keyword>
<dbReference type="PANTHER" id="PTHR28008">
    <property type="entry name" value="DOMAIN PROTEIN, PUTATIVE (AFU_ORTHOLOGUE AFUA_3G10980)-RELATED"/>
    <property type="match status" value="1"/>
</dbReference>
<evidence type="ECO:0000256" key="1">
    <source>
        <dbReference type="SAM" id="Phobius"/>
    </source>
</evidence>
<protein>
    <recommendedName>
        <fullName evidence="2">VanZ-like domain-containing protein</fullName>
    </recommendedName>
</protein>
<organism evidence="3 4">
    <name type="scientific">Alishewanella agri BL06</name>
    <dbReference type="NCBI Taxonomy" id="1195246"/>
    <lineage>
        <taxon>Bacteria</taxon>
        <taxon>Pseudomonadati</taxon>
        <taxon>Pseudomonadota</taxon>
        <taxon>Gammaproteobacteria</taxon>
        <taxon>Alteromonadales</taxon>
        <taxon>Alteromonadaceae</taxon>
        <taxon>Alishewanella</taxon>
    </lineage>
</organism>
<dbReference type="eggNOG" id="COG5652">
    <property type="taxonomic scope" value="Bacteria"/>
</dbReference>
<feature type="domain" description="VanZ-like" evidence="2">
    <location>
        <begin position="32"/>
        <end position="105"/>
    </location>
</feature>
<evidence type="ECO:0000313" key="3">
    <source>
        <dbReference type="EMBL" id="EIW89673.1"/>
    </source>
</evidence>
<evidence type="ECO:0000259" key="2">
    <source>
        <dbReference type="Pfam" id="PF04892"/>
    </source>
</evidence>
<dbReference type="AlphaFoldDB" id="I8UCJ8"/>
<dbReference type="PANTHER" id="PTHR28008:SF1">
    <property type="entry name" value="DOMAIN PROTEIN, PUTATIVE (AFU_ORTHOLOGUE AFUA_3G10980)-RELATED"/>
    <property type="match status" value="1"/>
</dbReference>
<dbReference type="PATRIC" id="fig|1195246.3.peg.1227"/>
<evidence type="ECO:0000313" key="4">
    <source>
        <dbReference type="Proteomes" id="UP000035062"/>
    </source>
</evidence>
<dbReference type="Pfam" id="PF04892">
    <property type="entry name" value="VanZ"/>
    <property type="match status" value="1"/>
</dbReference>
<feature type="transmembrane region" description="Helical" evidence="1">
    <location>
        <begin position="39"/>
        <end position="57"/>
    </location>
</feature>
<keyword evidence="1" id="KW-1133">Transmembrane helix</keyword>
<gene>
    <name evidence="3" type="ORF">AGRI_06207</name>
</gene>
<dbReference type="InterPro" id="IPR006976">
    <property type="entry name" value="VanZ-like"/>
</dbReference>
<keyword evidence="1" id="KW-0472">Membrane</keyword>
<sequence>MPQAFYRVLCWFVLLLSTFGFLAELSGHRIGVGVANLDKLAHFLIFLVLSWLFFKAFRPVFWKLLLFLGIYGALIEVVQEYFTRRHGDVWDWVADMAGVLTFYLGRKLWHLWRPRNRSAA</sequence>
<accession>I8UCJ8</accession>
<comment type="caution">
    <text evidence="3">The sequence shown here is derived from an EMBL/GenBank/DDBJ whole genome shotgun (WGS) entry which is preliminary data.</text>
</comment>
<dbReference type="EMBL" id="AKKU01000011">
    <property type="protein sequence ID" value="EIW89673.1"/>
    <property type="molecule type" value="Genomic_DNA"/>
</dbReference>
<dbReference type="STRING" id="1195246.AGRI_06207"/>
<dbReference type="NCBIfam" id="NF037970">
    <property type="entry name" value="vanZ_1"/>
    <property type="match status" value="1"/>
</dbReference>
<proteinExistence type="predicted"/>